<proteinExistence type="predicted"/>
<sequence>MALPVPLLSSQRRELPSQFRQRARLEADRGLLPWGPPGPPASGRRSLRMATENVAPLGVGRGRTRRMAAARTLRRAVRVSGAWEGLWTPACPPLGLGATRIRDLR</sequence>
<protein>
    <submittedName>
        <fullName evidence="2">Uncharacterized protein</fullName>
    </submittedName>
</protein>
<evidence type="ECO:0000313" key="3">
    <source>
        <dbReference type="Proteomes" id="UP001176941"/>
    </source>
</evidence>
<accession>A0ABN8Y2D3</accession>
<dbReference type="Proteomes" id="UP001176941">
    <property type="component" value="Chromosome 11"/>
</dbReference>
<keyword evidence="3" id="KW-1185">Reference proteome</keyword>
<feature type="region of interest" description="Disordered" evidence="1">
    <location>
        <begin position="27"/>
        <end position="46"/>
    </location>
</feature>
<gene>
    <name evidence="2" type="ORF">MRATA1EN1_LOCUS3555</name>
</gene>
<reference evidence="2" key="1">
    <citation type="submission" date="2023-04" db="EMBL/GenBank/DDBJ databases">
        <authorList>
            <consortium name="ELIXIR-Norway"/>
        </authorList>
    </citation>
    <scope>NUCLEOTIDE SEQUENCE [LARGE SCALE GENOMIC DNA]</scope>
</reference>
<dbReference type="EMBL" id="OX459947">
    <property type="protein sequence ID" value="CAI9154593.1"/>
    <property type="molecule type" value="Genomic_DNA"/>
</dbReference>
<evidence type="ECO:0000313" key="2">
    <source>
        <dbReference type="EMBL" id="CAI9154593.1"/>
    </source>
</evidence>
<organism evidence="2 3">
    <name type="scientific">Rangifer tarandus platyrhynchus</name>
    <name type="common">Svalbard reindeer</name>
    <dbReference type="NCBI Taxonomy" id="3082113"/>
    <lineage>
        <taxon>Eukaryota</taxon>
        <taxon>Metazoa</taxon>
        <taxon>Chordata</taxon>
        <taxon>Craniata</taxon>
        <taxon>Vertebrata</taxon>
        <taxon>Euteleostomi</taxon>
        <taxon>Mammalia</taxon>
        <taxon>Eutheria</taxon>
        <taxon>Laurasiatheria</taxon>
        <taxon>Artiodactyla</taxon>
        <taxon>Ruminantia</taxon>
        <taxon>Pecora</taxon>
        <taxon>Cervidae</taxon>
        <taxon>Odocoileinae</taxon>
        <taxon>Rangifer</taxon>
    </lineage>
</organism>
<evidence type="ECO:0000256" key="1">
    <source>
        <dbReference type="SAM" id="MobiDB-lite"/>
    </source>
</evidence>
<name>A0ABN8Y2D3_RANTA</name>